<dbReference type="OrthoDB" id="2452750at2"/>
<dbReference type="AlphaFoldDB" id="A0A177ZJV1"/>
<dbReference type="PATRIC" id="fig|217031.6.peg.3677"/>
<feature type="compositionally biased region" description="Polar residues" evidence="1">
    <location>
        <begin position="23"/>
        <end position="38"/>
    </location>
</feature>
<dbReference type="EMBL" id="LDJR01000057">
    <property type="protein sequence ID" value="OAK68247.1"/>
    <property type="molecule type" value="Genomic_DNA"/>
</dbReference>
<evidence type="ECO:0000256" key="2">
    <source>
        <dbReference type="SAM" id="SignalP"/>
    </source>
</evidence>
<dbReference type="Proteomes" id="UP000077881">
    <property type="component" value="Unassembled WGS sequence"/>
</dbReference>
<dbReference type="RefSeq" id="WP_057985125.1">
    <property type="nucleotide sequence ID" value="NZ_JAGGKH010000007.1"/>
</dbReference>
<protein>
    <recommendedName>
        <fullName evidence="5">YusW-like protein</fullName>
    </recommendedName>
</protein>
<keyword evidence="4" id="KW-1185">Reference proteome</keyword>
<sequence length="177" mass="20106">MKRISVVFSVFFLMNLLVACTSTDPNKNSSTPNNASQDTTTNNETESNSLKGEPTNSSNEQEEMKSQMEKLDFSEIEIEISYGNNQEYEAEIEQDKNQPIEAKVEDELNNKFLRGKEAFDSIYSKAKKLTLTKDSSDQETIKQVLQAFDLGNDYNKFEIEITFNDGSKLDVEDRKGV</sequence>
<keyword evidence="2" id="KW-0732">Signal</keyword>
<gene>
    <name evidence="3" type="ORF">ABB05_16995</name>
</gene>
<evidence type="ECO:0000256" key="1">
    <source>
        <dbReference type="SAM" id="MobiDB-lite"/>
    </source>
</evidence>
<accession>A0A177ZJV1</accession>
<evidence type="ECO:0000313" key="3">
    <source>
        <dbReference type="EMBL" id="OAK68247.1"/>
    </source>
</evidence>
<evidence type="ECO:0000313" key="4">
    <source>
        <dbReference type="Proteomes" id="UP000077881"/>
    </source>
</evidence>
<name>A0A177ZJV1_9BACI</name>
<feature type="signal peptide" evidence="2">
    <location>
        <begin position="1"/>
        <end position="19"/>
    </location>
</feature>
<organism evidence="3 4">
    <name type="scientific">Lederbergia galactosidilytica</name>
    <dbReference type="NCBI Taxonomy" id="217031"/>
    <lineage>
        <taxon>Bacteria</taxon>
        <taxon>Bacillati</taxon>
        <taxon>Bacillota</taxon>
        <taxon>Bacilli</taxon>
        <taxon>Bacillales</taxon>
        <taxon>Bacillaceae</taxon>
        <taxon>Lederbergia</taxon>
    </lineage>
</organism>
<feature type="chain" id="PRO_5039596407" description="YusW-like protein" evidence="2">
    <location>
        <begin position="20"/>
        <end position="177"/>
    </location>
</feature>
<dbReference type="InterPro" id="IPR025623">
    <property type="entry name" value="YusW"/>
</dbReference>
<dbReference type="Pfam" id="PF14039">
    <property type="entry name" value="YusW"/>
    <property type="match status" value="1"/>
</dbReference>
<feature type="compositionally biased region" description="Low complexity" evidence="1">
    <location>
        <begin position="39"/>
        <end position="49"/>
    </location>
</feature>
<proteinExistence type="predicted"/>
<evidence type="ECO:0008006" key="5">
    <source>
        <dbReference type="Google" id="ProtNLM"/>
    </source>
</evidence>
<reference evidence="3 4" key="1">
    <citation type="submission" date="2015-05" db="EMBL/GenBank/DDBJ databases">
        <title>Comparison of genome.</title>
        <authorList>
            <person name="Zheng Z."/>
            <person name="Sun M."/>
        </authorList>
    </citation>
    <scope>NUCLEOTIDE SEQUENCE [LARGE SCALE GENOMIC DNA]</scope>
    <source>
        <strain evidence="3 4">G25-74</strain>
    </source>
</reference>
<comment type="caution">
    <text evidence="3">The sequence shown here is derived from an EMBL/GenBank/DDBJ whole genome shotgun (WGS) entry which is preliminary data.</text>
</comment>
<dbReference type="PROSITE" id="PS51257">
    <property type="entry name" value="PROKAR_LIPOPROTEIN"/>
    <property type="match status" value="1"/>
</dbReference>
<feature type="region of interest" description="Disordered" evidence="1">
    <location>
        <begin position="23"/>
        <end position="70"/>
    </location>
</feature>